<gene>
    <name evidence="3" type="primary">8232926</name>
    <name evidence="2" type="ORF">Phum_PHUM505010</name>
</gene>
<reference evidence="3" key="3">
    <citation type="submission" date="2020-05" db="UniProtKB">
        <authorList>
            <consortium name="EnsemblMetazoa"/>
        </authorList>
    </citation>
    <scope>IDENTIFICATION</scope>
    <source>
        <strain evidence="3">USDA</strain>
    </source>
</reference>
<feature type="compositionally biased region" description="Basic and acidic residues" evidence="1">
    <location>
        <begin position="1"/>
        <end position="16"/>
    </location>
</feature>
<dbReference type="RefSeq" id="XP_002430944.1">
    <property type="nucleotide sequence ID" value="XM_002430899.1"/>
</dbReference>
<feature type="compositionally biased region" description="Low complexity" evidence="1">
    <location>
        <begin position="57"/>
        <end position="71"/>
    </location>
</feature>
<organism>
    <name type="scientific">Pediculus humanus subsp. corporis</name>
    <name type="common">Body louse</name>
    <dbReference type="NCBI Taxonomy" id="121224"/>
    <lineage>
        <taxon>Eukaryota</taxon>
        <taxon>Metazoa</taxon>
        <taxon>Ecdysozoa</taxon>
        <taxon>Arthropoda</taxon>
        <taxon>Hexapoda</taxon>
        <taxon>Insecta</taxon>
        <taxon>Pterygota</taxon>
        <taxon>Neoptera</taxon>
        <taxon>Paraneoptera</taxon>
        <taxon>Psocodea</taxon>
        <taxon>Troctomorpha</taxon>
        <taxon>Phthiraptera</taxon>
        <taxon>Anoplura</taxon>
        <taxon>Pediculidae</taxon>
        <taxon>Pediculus</taxon>
    </lineage>
</organism>
<evidence type="ECO:0000256" key="1">
    <source>
        <dbReference type="SAM" id="MobiDB-lite"/>
    </source>
</evidence>
<reference evidence="2" key="2">
    <citation type="submission" date="2007-04" db="EMBL/GenBank/DDBJ databases">
        <title>The genome of the human body louse.</title>
        <authorList>
            <consortium name="The Human Body Louse Genome Consortium"/>
            <person name="Kirkness E."/>
            <person name="Walenz B."/>
            <person name="Hass B."/>
            <person name="Bruggner R."/>
            <person name="Strausberg R."/>
        </authorList>
    </citation>
    <scope>NUCLEOTIDE SEQUENCE</scope>
    <source>
        <strain evidence="2">USDA</strain>
    </source>
</reference>
<dbReference type="AlphaFoldDB" id="E0VXV0"/>
<dbReference type="CTD" id="8232926"/>
<dbReference type="Proteomes" id="UP000009046">
    <property type="component" value="Unassembled WGS sequence"/>
</dbReference>
<dbReference type="EMBL" id="AAZO01006139">
    <property type="status" value="NOT_ANNOTATED_CDS"/>
    <property type="molecule type" value="Genomic_DNA"/>
</dbReference>
<sequence length="205" mass="23414">MEENKKKKEMEKKFSDGKTTTTTTTKNSNDEKGKSKKKIDGKEKKSAKVFQFPKEFSSLSSSEDNNNSTSNIPSKLRNNSSLKLNKIQNDDDDKKNICDLKKESSPGKSGSEFYKYVTGCYVCGSQVPANLRIKHEKECIQEWRQQNSFLSPKDRKPEPVRPDFRFTESGDLDCEGTFESIWANHQDSLVPCKKCGRTFFPDQLV</sequence>
<dbReference type="InParanoid" id="E0VXV0"/>
<feature type="compositionally biased region" description="Polar residues" evidence="1">
    <location>
        <begin position="72"/>
        <end position="81"/>
    </location>
</feature>
<dbReference type="OrthoDB" id="265955at2759"/>
<reference evidence="2" key="1">
    <citation type="submission" date="2007-04" db="EMBL/GenBank/DDBJ databases">
        <title>Annotation of Pediculus humanus corporis strain USDA.</title>
        <authorList>
            <person name="Kirkness E."/>
            <person name="Hannick L."/>
            <person name="Hass B."/>
            <person name="Bruggner R."/>
            <person name="Lawson D."/>
            <person name="Bidwell S."/>
            <person name="Joardar V."/>
            <person name="Caler E."/>
            <person name="Walenz B."/>
            <person name="Inman J."/>
            <person name="Schobel S."/>
            <person name="Galinsky K."/>
            <person name="Amedeo P."/>
            <person name="Strausberg R."/>
        </authorList>
    </citation>
    <scope>NUCLEOTIDE SEQUENCE</scope>
    <source>
        <strain evidence="2">USDA</strain>
    </source>
</reference>
<evidence type="ECO:0008006" key="5">
    <source>
        <dbReference type="Google" id="ProtNLM"/>
    </source>
</evidence>
<name>E0VXV0_PEDHC</name>
<dbReference type="VEuPathDB" id="VectorBase:PHUM505010"/>
<dbReference type="EnsemblMetazoa" id="PHUM505010-RA">
    <property type="protein sequence ID" value="PHUM505010-PA"/>
    <property type="gene ID" value="PHUM505010"/>
</dbReference>
<evidence type="ECO:0000313" key="4">
    <source>
        <dbReference type="Proteomes" id="UP000009046"/>
    </source>
</evidence>
<proteinExistence type="predicted"/>
<evidence type="ECO:0000313" key="2">
    <source>
        <dbReference type="EMBL" id="EEB18206.1"/>
    </source>
</evidence>
<feature type="region of interest" description="Disordered" evidence="1">
    <location>
        <begin position="1"/>
        <end position="88"/>
    </location>
</feature>
<feature type="compositionally biased region" description="Basic and acidic residues" evidence="1">
    <location>
        <begin position="28"/>
        <end position="46"/>
    </location>
</feature>
<evidence type="ECO:0000313" key="3">
    <source>
        <dbReference type="EnsemblMetazoa" id="PHUM505010-PA"/>
    </source>
</evidence>
<dbReference type="EMBL" id="DS235841">
    <property type="protein sequence ID" value="EEB18206.1"/>
    <property type="molecule type" value="Genomic_DNA"/>
</dbReference>
<dbReference type="EMBL" id="AAZO01006140">
    <property type="status" value="NOT_ANNOTATED_CDS"/>
    <property type="molecule type" value="Genomic_DNA"/>
</dbReference>
<dbReference type="GeneID" id="8232926"/>
<accession>E0VXV0</accession>
<keyword evidence="4" id="KW-1185">Reference proteome</keyword>
<protein>
    <recommendedName>
        <fullName evidence="5">UBZ4-type domain-containing protein</fullName>
    </recommendedName>
</protein>
<dbReference type="KEGG" id="phu:Phum_PHUM505010"/>
<dbReference type="STRING" id="121224.E0VXV0"/>
<dbReference type="HOGENOM" id="CLU_1338990_0_0_1"/>
<dbReference type="eggNOG" id="ENOG502QWEF">
    <property type="taxonomic scope" value="Eukaryota"/>
</dbReference>